<dbReference type="RefSeq" id="WP_011714973.1">
    <property type="nucleotide sequence ID" value="NC_008576.1"/>
</dbReference>
<comment type="catalytic activity">
    <reaction evidence="2">
        <text>2 GTP = 3',3'-c-di-GMP + 2 diphosphate</text>
        <dbReference type="Rhea" id="RHEA:24898"/>
        <dbReference type="ChEBI" id="CHEBI:33019"/>
        <dbReference type="ChEBI" id="CHEBI:37565"/>
        <dbReference type="ChEBI" id="CHEBI:58805"/>
        <dbReference type="EC" id="2.7.7.65"/>
    </reaction>
</comment>
<keyword evidence="3" id="KW-1133">Transmembrane helix</keyword>
<keyword evidence="3" id="KW-0812">Transmembrane</keyword>
<dbReference type="AlphaFoldDB" id="A0LD73"/>
<evidence type="ECO:0000256" key="2">
    <source>
        <dbReference type="ARBA" id="ARBA00034247"/>
    </source>
</evidence>
<feature type="domain" description="GGDEF" evidence="4">
    <location>
        <begin position="362"/>
        <end position="495"/>
    </location>
</feature>
<dbReference type="STRING" id="156889.Mmc1_3430"/>
<reference evidence="6" key="1">
    <citation type="journal article" date="2009" name="Appl. Environ. Microbiol.">
        <title>Complete genome sequence of the chemolithoautotrophic marine magnetotactic coccus strain MC-1.</title>
        <authorList>
            <person name="Schubbe S."/>
            <person name="Williams T.J."/>
            <person name="Xie G."/>
            <person name="Kiss H.E."/>
            <person name="Brettin T.S."/>
            <person name="Martinez D."/>
            <person name="Ross C.A."/>
            <person name="Schuler D."/>
            <person name="Cox B.L."/>
            <person name="Nealson K.H."/>
            <person name="Bazylinski D.A."/>
        </authorList>
    </citation>
    <scope>NUCLEOTIDE SEQUENCE [LARGE SCALE GENOMIC DNA]</scope>
    <source>
        <strain evidence="6">ATCC BAA-1437 / JCM 17883 / MC-1</strain>
    </source>
</reference>
<dbReference type="Pfam" id="PF00990">
    <property type="entry name" value="GGDEF"/>
    <property type="match status" value="1"/>
</dbReference>
<dbReference type="Proteomes" id="UP000002586">
    <property type="component" value="Chromosome"/>
</dbReference>
<dbReference type="PROSITE" id="PS50887">
    <property type="entry name" value="GGDEF"/>
    <property type="match status" value="1"/>
</dbReference>
<dbReference type="CDD" id="cd01949">
    <property type="entry name" value="GGDEF"/>
    <property type="match status" value="1"/>
</dbReference>
<dbReference type="InterPro" id="IPR029787">
    <property type="entry name" value="Nucleotide_cyclase"/>
</dbReference>
<feature type="transmembrane region" description="Helical" evidence="3">
    <location>
        <begin position="12"/>
        <end position="36"/>
    </location>
</feature>
<evidence type="ECO:0000256" key="3">
    <source>
        <dbReference type="SAM" id="Phobius"/>
    </source>
</evidence>
<dbReference type="InterPro" id="IPR000160">
    <property type="entry name" value="GGDEF_dom"/>
</dbReference>
<dbReference type="GO" id="GO:0043709">
    <property type="term" value="P:cell adhesion involved in single-species biofilm formation"/>
    <property type="evidence" value="ECO:0007669"/>
    <property type="project" value="TreeGrafter"/>
</dbReference>
<dbReference type="FunFam" id="3.30.70.270:FF:000001">
    <property type="entry name" value="Diguanylate cyclase domain protein"/>
    <property type="match status" value="1"/>
</dbReference>
<sequence precursor="true">MKSKLTERGLQKLTLGGIALLAGLIFYLFIADAQFIGWSSVPQSQVATSSQWTSPAVLVISSGGLVLFGLFVILLLMLVYRRWVRPSQLMLESIYSVVTCAREGRFDVRARSDCPGRVGEIAVQLNGLMDQLHLGVDAINKDVVQLTNFHAEGQTNKLTMAVEVVESLVEVSQFKQQIEEDLTKVEVYRRIGNIIQNKFGLERYTIYEVSSSQNRMHPVLVNGEQEGMCRWCRQEVQFRAELCRAQRTGRIVDGVEQPNICNQFYNDSDHPLGFYCMPVLHSGTVGNVVQLVVEPDMAVMFPYIIPFLQVFLRESSSVIESKRLMEKLRESALKDPLTGLNNRRFLEEYERTIVASSQRKEMFLSVLMMDLDHFKMVNDTHGHQVGDAVLKSLAGVLMQQTRASDLVVRYGGEEFMVVLQNERPHMGNQIAEKIRETVERLKINVPGGCLQKTISIGVAEFPTDGTDFDDVVEKADMALYRAKEQGRNRVISHSASETEDKEEQPAVHLLFKG</sequence>
<name>A0LD73_MAGMM</name>
<dbReference type="GO" id="GO:0005886">
    <property type="term" value="C:plasma membrane"/>
    <property type="evidence" value="ECO:0007669"/>
    <property type="project" value="TreeGrafter"/>
</dbReference>
<dbReference type="InterPro" id="IPR043128">
    <property type="entry name" value="Rev_trsase/Diguanyl_cyclase"/>
</dbReference>
<organism evidence="5 6">
    <name type="scientific">Magnetococcus marinus (strain ATCC BAA-1437 / JCM 17883 / MC-1)</name>
    <dbReference type="NCBI Taxonomy" id="156889"/>
    <lineage>
        <taxon>Bacteria</taxon>
        <taxon>Pseudomonadati</taxon>
        <taxon>Pseudomonadota</taxon>
        <taxon>Magnetococcia</taxon>
        <taxon>Magnetococcales</taxon>
        <taxon>Magnetococcaceae</taxon>
        <taxon>Magnetococcus</taxon>
    </lineage>
</organism>
<dbReference type="OrthoDB" id="9812260at2"/>
<dbReference type="Gene3D" id="3.30.70.270">
    <property type="match status" value="1"/>
</dbReference>
<proteinExistence type="predicted"/>
<dbReference type="SUPFAM" id="SSF55073">
    <property type="entry name" value="Nucleotide cyclase"/>
    <property type="match status" value="1"/>
</dbReference>
<dbReference type="HOGENOM" id="CLU_530807_0_0_5"/>
<evidence type="ECO:0000313" key="5">
    <source>
        <dbReference type="EMBL" id="ABK45916.1"/>
    </source>
</evidence>
<gene>
    <name evidence="5" type="ordered locus">Mmc1_3430</name>
</gene>
<dbReference type="NCBIfam" id="TIGR00254">
    <property type="entry name" value="GGDEF"/>
    <property type="match status" value="1"/>
</dbReference>
<dbReference type="eggNOG" id="COG3706">
    <property type="taxonomic scope" value="Bacteria"/>
</dbReference>
<dbReference type="InterPro" id="IPR050469">
    <property type="entry name" value="Diguanylate_Cyclase"/>
</dbReference>
<evidence type="ECO:0000313" key="6">
    <source>
        <dbReference type="Proteomes" id="UP000002586"/>
    </source>
</evidence>
<keyword evidence="6" id="KW-1185">Reference proteome</keyword>
<keyword evidence="3" id="KW-0472">Membrane</keyword>
<protein>
    <recommendedName>
        <fullName evidence="1">diguanylate cyclase</fullName>
        <ecNumber evidence="1">2.7.7.65</ecNumber>
    </recommendedName>
</protein>
<dbReference type="GO" id="GO:0052621">
    <property type="term" value="F:diguanylate cyclase activity"/>
    <property type="evidence" value="ECO:0007669"/>
    <property type="project" value="UniProtKB-EC"/>
</dbReference>
<dbReference type="EC" id="2.7.7.65" evidence="1"/>
<dbReference type="EMBL" id="CP000471">
    <property type="protein sequence ID" value="ABK45916.1"/>
    <property type="molecule type" value="Genomic_DNA"/>
</dbReference>
<dbReference type="GO" id="GO:1902201">
    <property type="term" value="P:negative regulation of bacterial-type flagellum-dependent cell motility"/>
    <property type="evidence" value="ECO:0007669"/>
    <property type="project" value="TreeGrafter"/>
</dbReference>
<dbReference type="KEGG" id="mgm:Mmc1_3430"/>
<evidence type="ECO:0000256" key="1">
    <source>
        <dbReference type="ARBA" id="ARBA00012528"/>
    </source>
</evidence>
<feature type="transmembrane region" description="Helical" evidence="3">
    <location>
        <begin position="56"/>
        <end position="80"/>
    </location>
</feature>
<reference evidence="5 6" key="2">
    <citation type="journal article" date="2012" name="Int. J. Syst. Evol. Microbiol.">
        <title>Magnetococcus marinus gen. nov., sp. nov., a marine, magnetotactic bacterium that represents a novel lineage (Magnetococcaceae fam. nov.; Magnetococcales ord. nov.) at the base of the Alphaproteobacteria.</title>
        <authorList>
            <person name="Bazylinski D.A."/>
            <person name="Williams T.J."/>
            <person name="Lefevre C.T."/>
            <person name="Berg R.J."/>
            <person name="Zhang C.L."/>
            <person name="Bowser S.S."/>
            <person name="Dean A.J."/>
            <person name="Beveridge T.J."/>
        </authorList>
    </citation>
    <scope>NUCLEOTIDE SEQUENCE [LARGE SCALE GENOMIC DNA]</scope>
    <source>
        <strain evidence="6">ATCC BAA-1437 / JCM 17883 / MC-1</strain>
    </source>
</reference>
<evidence type="ECO:0000259" key="4">
    <source>
        <dbReference type="PROSITE" id="PS50887"/>
    </source>
</evidence>
<dbReference type="PANTHER" id="PTHR45138">
    <property type="entry name" value="REGULATORY COMPONENTS OF SENSORY TRANSDUCTION SYSTEM"/>
    <property type="match status" value="1"/>
</dbReference>
<dbReference type="PANTHER" id="PTHR45138:SF9">
    <property type="entry name" value="DIGUANYLATE CYCLASE DGCM-RELATED"/>
    <property type="match status" value="1"/>
</dbReference>
<dbReference type="SMART" id="SM00267">
    <property type="entry name" value="GGDEF"/>
    <property type="match status" value="1"/>
</dbReference>
<accession>A0LD73</accession>